<dbReference type="EMBL" id="FNBS01000081">
    <property type="protein sequence ID" value="SDG49042.1"/>
    <property type="molecule type" value="Genomic_DNA"/>
</dbReference>
<accession>A0A1G7UNA0</accession>
<name>A0A1G7UNA0_THETY</name>
<dbReference type="InterPro" id="IPR002850">
    <property type="entry name" value="PIN_toxin-like"/>
</dbReference>
<feature type="domain" description="PIN" evidence="1">
    <location>
        <begin position="10"/>
        <end position="49"/>
    </location>
</feature>
<dbReference type="AlphaFoldDB" id="A0A1G7UNA0"/>
<feature type="non-terminal residue" evidence="2">
    <location>
        <position position="1"/>
    </location>
</feature>
<organism evidence="2 3">
    <name type="scientific">Thermoanaerobacter thermohydrosulfuricus</name>
    <name type="common">Clostridium thermohydrosulfuricum</name>
    <dbReference type="NCBI Taxonomy" id="1516"/>
    <lineage>
        <taxon>Bacteria</taxon>
        <taxon>Bacillati</taxon>
        <taxon>Bacillota</taxon>
        <taxon>Clostridia</taxon>
        <taxon>Thermoanaerobacterales</taxon>
        <taxon>Thermoanaerobacteraceae</taxon>
        <taxon>Thermoanaerobacter</taxon>
    </lineage>
</organism>
<dbReference type="InterPro" id="IPR002716">
    <property type="entry name" value="PIN_dom"/>
</dbReference>
<protein>
    <submittedName>
        <fullName evidence="2">Putative toxin-antitoxin system toxin component, PIN family</fullName>
    </submittedName>
</protein>
<dbReference type="SUPFAM" id="SSF88723">
    <property type="entry name" value="PIN domain-like"/>
    <property type="match status" value="1"/>
</dbReference>
<gene>
    <name evidence="2" type="ORF">SAMN04244560_02437</name>
</gene>
<dbReference type="InterPro" id="IPR029060">
    <property type="entry name" value="PIN-like_dom_sf"/>
</dbReference>
<evidence type="ECO:0000259" key="1">
    <source>
        <dbReference type="Pfam" id="PF13470"/>
    </source>
</evidence>
<evidence type="ECO:0000313" key="2">
    <source>
        <dbReference type="EMBL" id="SDG49042.1"/>
    </source>
</evidence>
<dbReference type="PANTHER" id="PTHR34610">
    <property type="entry name" value="SSL7007 PROTEIN"/>
    <property type="match status" value="1"/>
</dbReference>
<evidence type="ECO:0000313" key="3">
    <source>
        <dbReference type="Proteomes" id="UP000183404"/>
    </source>
</evidence>
<dbReference type="PANTHER" id="PTHR34610:SF3">
    <property type="entry name" value="SSL7007 PROTEIN"/>
    <property type="match status" value="1"/>
</dbReference>
<reference evidence="2 3" key="1">
    <citation type="submission" date="2016-10" db="EMBL/GenBank/DDBJ databases">
        <authorList>
            <person name="de Groot N.N."/>
        </authorList>
    </citation>
    <scope>NUCLEOTIDE SEQUENCE [LARGE SCALE GENOMIC DNA]</scope>
    <source>
        <strain evidence="2 3">DSM 569</strain>
    </source>
</reference>
<dbReference type="RefSeq" id="WP_074592856.1">
    <property type="nucleotide sequence ID" value="NZ_FNBS01000081.1"/>
</dbReference>
<dbReference type="Proteomes" id="UP000183404">
    <property type="component" value="Unassembled WGS sequence"/>
</dbReference>
<dbReference type="NCBIfam" id="TIGR00305">
    <property type="entry name" value="putative toxin-antitoxin system toxin component, PIN family"/>
    <property type="match status" value="1"/>
</dbReference>
<dbReference type="Pfam" id="PF13470">
    <property type="entry name" value="PIN_3"/>
    <property type="match status" value="1"/>
</dbReference>
<sequence length="75" mass="8595">QKLLYFIEELAEFVHVSSNVTVSRDKDDNKFINCAIDGNCNFIVSGDKDLLEIKEYGGIRIVTVKEFLEIIKNKN</sequence>
<proteinExistence type="predicted"/>